<protein>
    <submittedName>
        <fullName evidence="1">DUF2141 domain-containing protein</fullName>
    </submittedName>
</protein>
<sequence>MLLFFALPFFMFTPAPVQTRLNVTIENIKKPAGQIRIGLYKPCRNFPTGCQPIVSKVIDATGSQAQVAFSVEAGEYAVALFHDVNGNGKLDKKLFGIPAEPYGFSNNYHPRVSGPVFDDCRVHVDAAEKTISIKLI</sequence>
<dbReference type="Pfam" id="PF09912">
    <property type="entry name" value="DUF2141"/>
    <property type="match status" value="1"/>
</dbReference>
<gene>
    <name evidence="1" type="ORF">EHT25_10840</name>
</gene>
<name>A0A3P1BV71_9BACT</name>
<evidence type="ECO:0000313" key="2">
    <source>
        <dbReference type="Proteomes" id="UP000271925"/>
    </source>
</evidence>
<dbReference type="AlphaFoldDB" id="A0A3P1BV71"/>
<accession>A0A3P1BV71</accession>
<reference evidence="1 2" key="1">
    <citation type="submission" date="2018-11" db="EMBL/GenBank/DDBJ databases">
        <authorList>
            <person name="Zhou Z."/>
            <person name="Wang G."/>
        </authorList>
    </citation>
    <scope>NUCLEOTIDE SEQUENCE [LARGE SCALE GENOMIC DNA]</scope>
    <source>
        <strain evidence="1 2">KCTC52004</strain>
    </source>
</reference>
<dbReference type="RefSeq" id="WP_124876076.1">
    <property type="nucleotide sequence ID" value="NZ_RQJO01000008.1"/>
</dbReference>
<dbReference type="OrthoDB" id="9788332at2"/>
<organism evidence="1 2">
    <name type="scientific">Larkinella rosea</name>
    <dbReference type="NCBI Taxonomy" id="2025312"/>
    <lineage>
        <taxon>Bacteria</taxon>
        <taxon>Pseudomonadati</taxon>
        <taxon>Bacteroidota</taxon>
        <taxon>Cytophagia</taxon>
        <taxon>Cytophagales</taxon>
        <taxon>Spirosomataceae</taxon>
        <taxon>Larkinella</taxon>
    </lineage>
</organism>
<dbReference type="InterPro" id="IPR018673">
    <property type="entry name" value="DUF2141"/>
</dbReference>
<comment type="caution">
    <text evidence="1">The sequence shown here is derived from an EMBL/GenBank/DDBJ whole genome shotgun (WGS) entry which is preliminary data.</text>
</comment>
<evidence type="ECO:0000313" key="1">
    <source>
        <dbReference type="EMBL" id="RRB04967.1"/>
    </source>
</evidence>
<proteinExistence type="predicted"/>
<dbReference type="EMBL" id="RQJO01000008">
    <property type="protein sequence ID" value="RRB04967.1"/>
    <property type="molecule type" value="Genomic_DNA"/>
</dbReference>
<keyword evidence="2" id="KW-1185">Reference proteome</keyword>
<dbReference type="Proteomes" id="UP000271925">
    <property type="component" value="Unassembled WGS sequence"/>
</dbReference>